<evidence type="ECO:0000259" key="11">
    <source>
        <dbReference type="PROSITE" id="PS50263"/>
    </source>
</evidence>
<evidence type="ECO:0000256" key="2">
    <source>
        <dbReference type="ARBA" id="ARBA00007145"/>
    </source>
</evidence>
<keyword evidence="5 7" id="KW-0067">ATP-binding</keyword>
<feature type="domain" description="CN hydrolase" evidence="11">
    <location>
        <begin position="5"/>
        <end position="245"/>
    </location>
</feature>
<evidence type="ECO:0000256" key="6">
    <source>
        <dbReference type="ARBA" id="ARBA00023027"/>
    </source>
</evidence>
<dbReference type="AlphaFoldDB" id="A0A1V3NFN1"/>
<proteinExistence type="inferred from homology"/>
<dbReference type="PANTHER" id="PTHR23090:SF9">
    <property type="entry name" value="GLUTAMINE-DEPENDENT NAD(+) SYNTHETASE"/>
    <property type="match status" value="1"/>
</dbReference>
<feature type="binding site" evidence="7">
    <location>
        <position position="402"/>
    </location>
    <ligand>
        <name>deamido-NAD(+)</name>
        <dbReference type="ChEBI" id="CHEBI:58437"/>
        <note>ligand shared between two neighboring subunits</note>
    </ligand>
</feature>
<dbReference type="GO" id="GO:0005737">
    <property type="term" value="C:cytoplasm"/>
    <property type="evidence" value="ECO:0007669"/>
    <property type="project" value="InterPro"/>
</dbReference>
<protein>
    <recommendedName>
        <fullName evidence="7 8">Glutamine-dependent NAD(+) synthetase</fullName>
        <ecNumber evidence="7 8">6.3.5.1</ecNumber>
    </recommendedName>
    <alternativeName>
        <fullName evidence="7 8">NAD(+) synthase [glutamine-hydrolyzing]</fullName>
    </alternativeName>
</protein>
<dbReference type="Pfam" id="PF02540">
    <property type="entry name" value="NAD_synthase"/>
    <property type="match status" value="1"/>
</dbReference>
<sequence length="544" mass="59643">MTDTLKIALAQVDTLVGDVEGNAERIRDWAIRARDELGAHLVVFPELAITGYPPEDLLLRASLHERSGRALHALAPAVRGIDVVLGAPVLDERGLHNSALLLRDGRVAARYDKQVLPNYSVFDEKRYFVPGHEACVIEVAGVRLGLTVCEDVWQPEPVASAREAGAAAILNINASPYHRGKLEERVETLRARVRESRLPVVYLNLVGAQDELVFDGQSMVMGHEGEVLQRLPAWREDLALVEVPAGDEVANPLPGPVATPQSEAQELYEALVMGVRDYVRKNGFQGVVLGLSGGIDSALTLCIAVDALGAEAVEAVMMPYRYTASISLEDARAQAASLGVRYREIPIVPMVEAFLASLAGEFEGMPRDATEENIQARCRGIILMAISNKTGRMLLTTGNKSEMAVGYATLYGDMAGGFAPLKDVSKLWVYRLAQYRNGISPVIPDRVIQRPPSAELAPDQQDSDSLPPYEILDPILERFVEQDQSVEEIVRAGFDAETVHRVATLVLRNEYKRRQAPPGVRVTRRAFGKDRRFPITSGYARLLS</sequence>
<evidence type="ECO:0000256" key="4">
    <source>
        <dbReference type="ARBA" id="ARBA00022741"/>
    </source>
</evidence>
<evidence type="ECO:0000256" key="10">
    <source>
        <dbReference type="RuleBase" id="RU003811"/>
    </source>
</evidence>
<dbReference type="HAMAP" id="MF_02090">
    <property type="entry name" value="NadE_glutamine_dep"/>
    <property type="match status" value="1"/>
</dbReference>
<comment type="similarity">
    <text evidence="10">Belongs to the NAD synthetase family.</text>
</comment>
<dbReference type="GO" id="GO:0000257">
    <property type="term" value="F:nitrilase activity"/>
    <property type="evidence" value="ECO:0007669"/>
    <property type="project" value="UniProtKB-ARBA"/>
</dbReference>
<evidence type="ECO:0000256" key="1">
    <source>
        <dbReference type="ARBA" id="ARBA00005188"/>
    </source>
</evidence>
<dbReference type="Gene3D" id="3.60.110.10">
    <property type="entry name" value="Carbon-nitrogen hydrolase"/>
    <property type="match status" value="1"/>
</dbReference>
<evidence type="ECO:0000313" key="12">
    <source>
        <dbReference type="EMBL" id="OOG23586.1"/>
    </source>
</evidence>
<comment type="caution">
    <text evidence="12">The sequence shown here is derived from an EMBL/GenBank/DDBJ whole genome shotgun (WGS) entry which is preliminary data.</text>
</comment>
<dbReference type="InterPro" id="IPR003694">
    <property type="entry name" value="NAD_synthase"/>
</dbReference>
<evidence type="ECO:0000256" key="8">
    <source>
        <dbReference type="PIRNR" id="PIRNR006630"/>
    </source>
</evidence>
<dbReference type="STRING" id="108003.B1C78_10685"/>
<evidence type="ECO:0000256" key="9">
    <source>
        <dbReference type="PROSITE-ProRule" id="PRU10139"/>
    </source>
</evidence>
<comment type="catalytic activity">
    <reaction evidence="7 8">
        <text>deamido-NAD(+) + L-glutamine + ATP + H2O = L-glutamate + AMP + diphosphate + NAD(+) + H(+)</text>
        <dbReference type="Rhea" id="RHEA:24384"/>
        <dbReference type="ChEBI" id="CHEBI:15377"/>
        <dbReference type="ChEBI" id="CHEBI:15378"/>
        <dbReference type="ChEBI" id="CHEBI:29985"/>
        <dbReference type="ChEBI" id="CHEBI:30616"/>
        <dbReference type="ChEBI" id="CHEBI:33019"/>
        <dbReference type="ChEBI" id="CHEBI:57540"/>
        <dbReference type="ChEBI" id="CHEBI:58359"/>
        <dbReference type="ChEBI" id="CHEBI:58437"/>
        <dbReference type="ChEBI" id="CHEBI:456215"/>
        <dbReference type="EC" id="6.3.5.1"/>
    </reaction>
</comment>
<dbReference type="Gene3D" id="3.40.50.620">
    <property type="entry name" value="HUPs"/>
    <property type="match status" value="1"/>
</dbReference>
<dbReference type="Proteomes" id="UP000189462">
    <property type="component" value="Unassembled WGS sequence"/>
</dbReference>
<feature type="active site" description="Proton acceptor" evidence="9">
    <location>
        <position position="46"/>
    </location>
</feature>
<dbReference type="GO" id="GO:0003952">
    <property type="term" value="F:NAD+ synthase (glutamine-hydrolyzing) activity"/>
    <property type="evidence" value="ECO:0007669"/>
    <property type="project" value="UniProtKB-UniRule"/>
</dbReference>
<dbReference type="GO" id="GO:0009435">
    <property type="term" value="P:NAD+ biosynthetic process"/>
    <property type="evidence" value="ECO:0007669"/>
    <property type="project" value="UniProtKB-UniRule"/>
</dbReference>
<feature type="binding site" evidence="7">
    <location>
        <position position="181"/>
    </location>
    <ligand>
        <name>L-glutamine</name>
        <dbReference type="ChEBI" id="CHEBI:58359"/>
    </ligand>
</feature>
<dbReference type="EC" id="6.3.5.1" evidence="7 8"/>
<dbReference type="PROSITE" id="PS50263">
    <property type="entry name" value="CN_HYDROLASE"/>
    <property type="match status" value="1"/>
</dbReference>
<keyword evidence="6 7" id="KW-0520">NAD</keyword>
<dbReference type="OrthoDB" id="9760188at2"/>
<dbReference type="GO" id="GO:0008795">
    <property type="term" value="F:NAD+ synthase activity"/>
    <property type="evidence" value="ECO:0007669"/>
    <property type="project" value="UniProtKB-UniRule"/>
</dbReference>
<dbReference type="PANTHER" id="PTHR23090">
    <property type="entry name" value="NH 3 /GLUTAMINE-DEPENDENT NAD + SYNTHETASE"/>
    <property type="match status" value="1"/>
</dbReference>
<comment type="pathway">
    <text evidence="1 7 8">Cofactor biosynthesis; NAD(+) biosynthesis; NAD(+) from deamido-NAD(+) (L-Gln route): step 1/1.</text>
</comment>
<dbReference type="CDD" id="cd00553">
    <property type="entry name" value="NAD_synthase"/>
    <property type="match status" value="1"/>
</dbReference>
<keyword evidence="3 7" id="KW-0436">Ligase</keyword>
<dbReference type="InterPro" id="IPR003010">
    <property type="entry name" value="C-N_Hydrolase"/>
</dbReference>
<dbReference type="CDD" id="cd07570">
    <property type="entry name" value="GAT_Gln-NAD-synth"/>
    <property type="match status" value="1"/>
</dbReference>
<feature type="binding site" evidence="7">
    <location>
        <position position="397"/>
    </location>
    <ligand>
        <name>ATP</name>
        <dbReference type="ChEBI" id="CHEBI:30616"/>
    </ligand>
</feature>
<evidence type="ECO:0000256" key="3">
    <source>
        <dbReference type="ARBA" id="ARBA00022598"/>
    </source>
</evidence>
<feature type="active site" description="For glutaminase activity" evidence="7">
    <location>
        <position position="113"/>
    </location>
</feature>
<dbReference type="GO" id="GO:0004359">
    <property type="term" value="F:glutaminase activity"/>
    <property type="evidence" value="ECO:0007669"/>
    <property type="project" value="InterPro"/>
</dbReference>
<comment type="caution">
    <text evidence="7">Lacks conserved residue(s) required for the propagation of feature annotation.</text>
</comment>
<feature type="binding site" evidence="7">
    <location>
        <position position="373"/>
    </location>
    <ligand>
        <name>deamido-NAD(+)</name>
        <dbReference type="ChEBI" id="CHEBI:58437"/>
        <note>ligand shared between two neighboring subunits</note>
    </ligand>
</feature>
<keyword evidence="13" id="KW-1185">Reference proteome</keyword>
<dbReference type="SUPFAM" id="SSF56317">
    <property type="entry name" value="Carbon-nitrogen hydrolase"/>
    <property type="match status" value="1"/>
</dbReference>
<evidence type="ECO:0000313" key="13">
    <source>
        <dbReference type="Proteomes" id="UP000189462"/>
    </source>
</evidence>
<dbReference type="RefSeq" id="WP_077279144.1">
    <property type="nucleotide sequence ID" value="NZ_MVBK01000060.1"/>
</dbReference>
<comment type="similarity">
    <text evidence="2 7 8">In the C-terminal section; belongs to the NAD synthetase family.</text>
</comment>
<evidence type="ECO:0000256" key="5">
    <source>
        <dbReference type="ARBA" id="ARBA00022840"/>
    </source>
</evidence>
<feature type="active site" description="Proton acceptor; for glutaminase activity" evidence="7">
    <location>
        <position position="46"/>
    </location>
</feature>
<feature type="active site" description="Nucleophile; for glutaminase activity" evidence="7">
    <location>
        <position position="149"/>
    </location>
</feature>
<feature type="binding site" evidence="7">
    <location>
        <position position="175"/>
    </location>
    <ligand>
        <name>L-glutamine</name>
        <dbReference type="ChEBI" id="CHEBI:58359"/>
    </ligand>
</feature>
<dbReference type="NCBIfam" id="TIGR00552">
    <property type="entry name" value="nadE"/>
    <property type="match status" value="1"/>
</dbReference>
<dbReference type="GO" id="GO:0005524">
    <property type="term" value="F:ATP binding"/>
    <property type="evidence" value="ECO:0007669"/>
    <property type="project" value="UniProtKB-UniRule"/>
</dbReference>
<dbReference type="InterPro" id="IPR036526">
    <property type="entry name" value="C-N_Hydrolase_sf"/>
</dbReference>
<feature type="binding site" evidence="7">
    <location>
        <position position="512"/>
    </location>
    <ligand>
        <name>deamido-NAD(+)</name>
        <dbReference type="ChEBI" id="CHEBI:58437"/>
        <note>ligand shared between two neighboring subunits</note>
    </ligand>
</feature>
<name>A0A1V3NFN1_9GAMM</name>
<dbReference type="InterPro" id="IPR014729">
    <property type="entry name" value="Rossmann-like_a/b/a_fold"/>
</dbReference>
<dbReference type="SUPFAM" id="SSF52402">
    <property type="entry name" value="Adenine nucleotide alpha hydrolases-like"/>
    <property type="match status" value="1"/>
</dbReference>
<dbReference type="Pfam" id="PF00795">
    <property type="entry name" value="CN_hydrolase"/>
    <property type="match status" value="1"/>
</dbReference>
<dbReference type="FunFam" id="3.40.50.620:FF:000106">
    <property type="entry name" value="Glutamine-dependent NAD(+) synthetase"/>
    <property type="match status" value="1"/>
</dbReference>
<keyword evidence="4 7" id="KW-0547">Nucleotide-binding</keyword>
<dbReference type="UniPathway" id="UPA00253">
    <property type="reaction ID" value="UER00334"/>
</dbReference>
<dbReference type="PIRSF" id="PIRSF006630">
    <property type="entry name" value="NADS_GAT"/>
    <property type="match status" value="1"/>
</dbReference>
<feature type="binding site" evidence="7">
    <location>
        <position position="119"/>
    </location>
    <ligand>
        <name>L-glutamine</name>
        <dbReference type="ChEBI" id="CHEBI:58359"/>
    </ligand>
</feature>
<feature type="binding site" evidence="7">
    <location>
        <begin position="290"/>
        <end position="297"/>
    </location>
    <ligand>
        <name>ATP</name>
        <dbReference type="ChEBI" id="CHEBI:30616"/>
    </ligand>
</feature>
<comment type="function">
    <text evidence="7">Catalyzes the ATP-dependent amidation of deamido-NAD to form NAD. Uses L-glutamine as a nitrogen source.</text>
</comment>
<accession>A0A1V3NFN1</accession>
<organism evidence="12 13">
    <name type="scientific">Thioalkalivibrio denitrificans</name>
    <dbReference type="NCBI Taxonomy" id="108003"/>
    <lineage>
        <taxon>Bacteria</taxon>
        <taxon>Pseudomonadati</taxon>
        <taxon>Pseudomonadota</taxon>
        <taxon>Gammaproteobacteria</taxon>
        <taxon>Chromatiales</taxon>
        <taxon>Ectothiorhodospiraceae</taxon>
        <taxon>Thioalkalivibrio</taxon>
    </lineage>
</organism>
<dbReference type="InterPro" id="IPR000132">
    <property type="entry name" value="Nitrilase/CN_hydratase_CS"/>
</dbReference>
<reference evidence="12 13" key="1">
    <citation type="submission" date="2017-02" db="EMBL/GenBank/DDBJ databases">
        <title>Genomic diversity within the haloalkaliphilic genus Thioalkalivibrio.</title>
        <authorList>
            <person name="Ahn A.-C."/>
            <person name="Meier-Kolthoff J."/>
            <person name="Overmars L."/>
            <person name="Richter M."/>
            <person name="Woyke T."/>
            <person name="Sorokin D.Y."/>
            <person name="Muyzer G."/>
        </authorList>
    </citation>
    <scope>NUCLEOTIDE SEQUENCE [LARGE SCALE GENOMIC DNA]</scope>
    <source>
        <strain evidence="12 13">ALJD</strain>
    </source>
</reference>
<gene>
    <name evidence="7" type="primary">nadE</name>
    <name evidence="12" type="ORF">B1C78_10685</name>
</gene>
<dbReference type="NCBIfam" id="NF010588">
    <property type="entry name" value="PRK13981.1"/>
    <property type="match status" value="1"/>
</dbReference>
<dbReference type="EMBL" id="MVBK01000060">
    <property type="protein sequence ID" value="OOG23586.1"/>
    <property type="molecule type" value="Genomic_DNA"/>
</dbReference>
<evidence type="ECO:0000256" key="7">
    <source>
        <dbReference type="HAMAP-Rule" id="MF_02090"/>
    </source>
</evidence>
<dbReference type="InterPro" id="IPR014445">
    <property type="entry name" value="Gln-dep_NAD_synthase"/>
</dbReference>
<dbReference type="InterPro" id="IPR022310">
    <property type="entry name" value="NAD/GMP_synthase"/>
</dbReference>
<dbReference type="PROSITE" id="PS00920">
    <property type="entry name" value="NITRIL_CHT_1"/>
    <property type="match status" value="1"/>
</dbReference>